<reference evidence="2 3" key="1">
    <citation type="submission" date="2020-07" db="EMBL/GenBank/DDBJ databases">
        <authorList>
            <person name="Sun Q."/>
        </authorList>
    </citation>
    <scope>NUCLEOTIDE SEQUENCE [LARGE SCALE GENOMIC DNA]</scope>
    <source>
        <strain evidence="2 3">MAH-1</strain>
    </source>
</reference>
<dbReference type="PROSITE" id="PS50995">
    <property type="entry name" value="HTH_MARR_2"/>
    <property type="match status" value="1"/>
</dbReference>
<proteinExistence type="predicted"/>
<accession>A0A7Y8Y456</accession>
<keyword evidence="3" id="KW-1185">Reference proteome</keyword>
<sequence length="199" mass="22276">MKNVPQDVPPTIEAKIAVALERISEAFRVLLWDAAKTHGLSPIQVQLLVFIESHKPEMCKVSFLASEFNMTKATISDSVKALLRKNLVVTMTDATDTRSFTIALTDEGHRIARQASGFAGALEQSVTRLPETQKSEMYTGLLALIADLNRRQVITEQRMCFNCAYYMQDSGLGFCKLLDIFLTEKTLRVDCPEFEPVLT</sequence>
<dbReference type="EMBL" id="JACBJI010000006">
    <property type="protein sequence ID" value="NYA71995.1"/>
    <property type="molecule type" value="Genomic_DNA"/>
</dbReference>
<evidence type="ECO:0000313" key="2">
    <source>
        <dbReference type="EMBL" id="NYA71995.1"/>
    </source>
</evidence>
<dbReference type="Gene3D" id="1.10.10.10">
    <property type="entry name" value="Winged helix-like DNA-binding domain superfamily/Winged helix DNA-binding domain"/>
    <property type="match status" value="1"/>
</dbReference>
<dbReference type="GO" id="GO:0003700">
    <property type="term" value="F:DNA-binding transcription factor activity"/>
    <property type="evidence" value="ECO:0007669"/>
    <property type="project" value="InterPro"/>
</dbReference>
<dbReference type="PANTHER" id="PTHR33164:SF43">
    <property type="entry name" value="HTH-TYPE TRANSCRIPTIONAL REPRESSOR YETL"/>
    <property type="match status" value="1"/>
</dbReference>
<dbReference type="InterPro" id="IPR039422">
    <property type="entry name" value="MarR/SlyA-like"/>
</dbReference>
<dbReference type="RefSeq" id="WP_176006805.1">
    <property type="nucleotide sequence ID" value="NZ_JABWMI010000015.1"/>
</dbReference>
<dbReference type="SMART" id="SM00347">
    <property type="entry name" value="HTH_MARR"/>
    <property type="match status" value="1"/>
</dbReference>
<dbReference type="InterPro" id="IPR036388">
    <property type="entry name" value="WH-like_DNA-bd_sf"/>
</dbReference>
<dbReference type="InterPro" id="IPR036390">
    <property type="entry name" value="WH_DNA-bd_sf"/>
</dbReference>
<evidence type="ECO:0000259" key="1">
    <source>
        <dbReference type="PROSITE" id="PS50995"/>
    </source>
</evidence>
<feature type="domain" description="HTH marR-type" evidence="1">
    <location>
        <begin position="13"/>
        <end position="147"/>
    </location>
</feature>
<dbReference type="PANTHER" id="PTHR33164">
    <property type="entry name" value="TRANSCRIPTIONAL REGULATOR, MARR FAMILY"/>
    <property type="match status" value="1"/>
</dbReference>
<dbReference type="AlphaFoldDB" id="A0A7Y8Y456"/>
<evidence type="ECO:0000313" key="3">
    <source>
        <dbReference type="Proteomes" id="UP000535020"/>
    </source>
</evidence>
<protein>
    <submittedName>
        <fullName evidence="2">Winged helix-turn-helix transcriptional regulator</fullName>
    </submittedName>
</protein>
<gene>
    <name evidence="2" type="ORF">HZF10_13785</name>
</gene>
<dbReference type="SUPFAM" id="SSF46785">
    <property type="entry name" value="Winged helix' DNA-binding domain"/>
    <property type="match status" value="1"/>
</dbReference>
<dbReference type="Proteomes" id="UP000535020">
    <property type="component" value="Unassembled WGS sequence"/>
</dbReference>
<name>A0A7Y8Y456_9FLAO</name>
<organism evidence="2 3">
    <name type="scientific">Flavobacterium agri</name>
    <dbReference type="NCBI Taxonomy" id="2743471"/>
    <lineage>
        <taxon>Bacteria</taxon>
        <taxon>Pseudomonadati</taxon>
        <taxon>Bacteroidota</taxon>
        <taxon>Flavobacteriia</taxon>
        <taxon>Flavobacteriales</taxon>
        <taxon>Flavobacteriaceae</taxon>
        <taxon>Flavobacterium</taxon>
    </lineage>
</organism>
<dbReference type="GO" id="GO:0006950">
    <property type="term" value="P:response to stress"/>
    <property type="evidence" value="ECO:0007669"/>
    <property type="project" value="TreeGrafter"/>
</dbReference>
<dbReference type="InterPro" id="IPR000835">
    <property type="entry name" value="HTH_MarR-typ"/>
</dbReference>
<dbReference type="Pfam" id="PF12802">
    <property type="entry name" value="MarR_2"/>
    <property type="match status" value="1"/>
</dbReference>
<comment type="caution">
    <text evidence="2">The sequence shown here is derived from an EMBL/GenBank/DDBJ whole genome shotgun (WGS) entry which is preliminary data.</text>
</comment>